<comment type="caution">
    <text evidence="1">The sequence shown here is derived from an EMBL/GenBank/DDBJ whole genome shotgun (WGS) entry which is preliminary data.</text>
</comment>
<dbReference type="OrthoDB" id="2941803at2"/>
<reference evidence="1 2" key="1">
    <citation type="submission" date="2019-05" db="EMBL/GenBank/DDBJ databases">
        <title>Psychrobacillus vulpis sp. nov., a new species isolated from feces of a red fox that inhabits in The Tablas de Daimiel Natural Park, Albacete, Spain.</title>
        <authorList>
            <person name="Rodriguez M."/>
            <person name="Reina J.C."/>
            <person name="Bejar V."/>
            <person name="Llamas I."/>
        </authorList>
    </citation>
    <scope>NUCLEOTIDE SEQUENCE [LARGE SCALE GENOMIC DNA]</scope>
    <source>
        <strain evidence="1 2">NEAU-3TGS17</strain>
    </source>
</reference>
<proteinExistence type="predicted"/>
<gene>
    <name evidence="1" type="ORF">FG382_08290</name>
</gene>
<dbReference type="AlphaFoldDB" id="A0A544TAF2"/>
<dbReference type="Proteomes" id="UP000317316">
    <property type="component" value="Unassembled WGS sequence"/>
</dbReference>
<keyword evidence="2" id="KW-1185">Reference proteome</keyword>
<accession>A0A544TAF2</accession>
<protein>
    <submittedName>
        <fullName evidence="1">Uncharacterized protein</fullName>
    </submittedName>
</protein>
<dbReference type="EMBL" id="VDGH01000004">
    <property type="protein sequence ID" value="TQR14444.1"/>
    <property type="molecule type" value="Genomic_DNA"/>
</dbReference>
<evidence type="ECO:0000313" key="1">
    <source>
        <dbReference type="EMBL" id="TQR14444.1"/>
    </source>
</evidence>
<name>A0A544TAF2_9BACI</name>
<sequence>MTILLMYKELNQLVDDYYKCPDLHIKELILNDLIFLTDALLSSHETELKTEVTLPLESN</sequence>
<organism evidence="1 2">
    <name type="scientific">Psychrobacillus lasiicapitis</name>
    <dbReference type="NCBI Taxonomy" id="1636719"/>
    <lineage>
        <taxon>Bacteria</taxon>
        <taxon>Bacillati</taxon>
        <taxon>Bacillota</taxon>
        <taxon>Bacilli</taxon>
        <taxon>Bacillales</taxon>
        <taxon>Bacillaceae</taxon>
        <taxon>Psychrobacillus</taxon>
    </lineage>
</organism>
<evidence type="ECO:0000313" key="2">
    <source>
        <dbReference type="Proteomes" id="UP000317316"/>
    </source>
</evidence>
<dbReference type="RefSeq" id="WP_142538427.1">
    <property type="nucleotide sequence ID" value="NZ_BMIE01000003.1"/>
</dbReference>